<evidence type="ECO:0000313" key="2">
    <source>
        <dbReference type="EMBL" id="MCU6705551.1"/>
    </source>
</evidence>
<evidence type="ECO:0000256" key="1">
    <source>
        <dbReference type="SAM" id="Phobius"/>
    </source>
</evidence>
<keyword evidence="3" id="KW-1185">Reference proteome</keyword>
<feature type="transmembrane region" description="Helical" evidence="1">
    <location>
        <begin position="191"/>
        <end position="214"/>
    </location>
</feature>
<dbReference type="InterPro" id="IPR010539">
    <property type="entry name" value="BaxI_1-like"/>
</dbReference>
<evidence type="ECO:0000313" key="3">
    <source>
        <dbReference type="Proteomes" id="UP001208131"/>
    </source>
</evidence>
<dbReference type="Pfam" id="PF12811">
    <property type="entry name" value="BaxI_1"/>
    <property type="match status" value="1"/>
</dbReference>
<feature type="transmembrane region" description="Helical" evidence="1">
    <location>
        <begin position="158"/>
        <end position="179"/>
    </location>
</feature>
<comment type="caution">
    <text evidence="2">The sequence shown here is derived from an EMBL/GenBank/DDBJ whole genome shotgun (WGS) entry which is preliminary data.</text>
</comment>
<dbReference type="EMBL" id="JAOQJZ010000005">
    <property type="protein sequence ID" value="MCU6705551.1"/>
    <property type="molecule type" value="Genomic_DNA"/>
</dbReference>
<feature type="transmembrane region" description="Helical" evidence="1">
    <location>
        <begin position="234"/>
        <end position="256"/>
    </location>
</feature>
<feature type="transmembrane region" description="Helical" evidence="1">
    <location>
        <begin position="42"/>
        <end position="62"/>
    </location>
</feature>
<dbReference type="PANTHER" id="PTHR41282:SF1">
    <property type="entry name" value="CONSERVED TRANSMEMBRANE PROTEIN-RELATED"/>
    <property type="match status" value="1"/>
</dbReference>
<keyword evidence="1" id="KW-1133">Transmembrane helix</keyword>
<organism evidence="2 3">
    <name type="scientific">Hominimerdicola aceti</name>
    <dbReference type="NCBI Taxonomy" id="2981726"/>
    <lineage>
        <taxon>Bacteria</taxon>
        <taxon>Bacillati</taxon>
        <taxon>Bacillota</taxon>
        <taxon>Clostridia</taxon>
        <taxon>Eubacteriales</taxon>
        <taxon>Oscillospiraceae</taxon>
        <taxon>Hominimerdicola</taxon>
    </lineage>
</organism>
<keyword evidence="1" id="KW-0472">Membrane</keyword>
<reference evidence="2 3" key="1">
    <citation type="journal article" date="2021" name="ISME Commun">
        <title>Automated analysis of genomic sequences facilitates high-throughput and comprehensive description of bacteria.</title>
        <authorList>
            <person name="Hitch T.C.A."/>
        </authorList>
    </citation>
    <scope>NUCLEOTIDE SEQUENCE [LARGE SCALE GENOMIC DNA]</scope>
    <source>
        <strain evidence="2 3">Sanger_31</strain>
    </source>
</reference>
<name>A0AAE3IFZ4_9FIRM</name>
<keyword evidence="1" id="KW-0812">Transmembrane</keyword>
<dbReference type="Proteomes" id="UP001208131">
    <property type="component" value="Unassembled WGS sequence"/>
</dbReference>
<proteinExistence type="predicted"/>
<sequence length="263" mass="28443">MNDYNNFSESYSNPRVKKLRSFAQSTYGMEAASYKGIAMKTLYFVAVFAAGMGAYFYIHNFFGGGAQAFSTEYAIFVGAIIATAIAGLVASFAPKTTAVTGSIYSAGMGYALTFMSMIYAMQWKGIIVEAVTLTLLTVAVLAVIYSKGVRVGSRMKTALITCLWVSIIGGLLFMLLAWLAPHSAIYTSIVAINNGPIGILFAVIGVLIAAALLMCDFETIQMTVEQGLPAQYEWYASYGLIVGVIYLYLKILNLLAKIANNRK</sequence>
<protein>
    <submittedName>
        <fullName evidence="2">Bax inhibitor-1/YccA family protein</fullName>
    </submittedName>
</protein>
<gene>
    <name evidence="2" type="ORF">OCV57_06380</name>
</gene>
<dbReference type="PANTHER" id="PTHR41282">
    <property type="entry name" value="CONSERVED TRANSMEMBRANE PROTEIN-RELATED"/>
    <property type="match status" value="1"/>
</dbReference>
<feature type="transmembrane region" description="Helical" evidence="1">
    <location>
        <begin position="126"/>
        <end position="146"/>
    </location>
</feature>
<feature type="transmembrane region" description="Helical" evidence="1">
    <location>
        <begin position="74"/>
        <end position="93"/>
    </location>
</feature>
<accession>A0AAE3IFZ4</accession>
<dbReference type="RefSeq" id="WP_038672465.1">
    <property type="nucleotide sequence ID" value="NZ_JAOQJZ010000005.1"/>
</dbReference>
<feature type="transmembrane region" description="Helical" evidence="1">
    <location>
        <begin position="99"/>
        <end position="119"/>
    </location>
</feature>
<dbReference type="AlphaFoldDB" id="A0AAE3IFZ4"/>